<dbReference type="InterPro" id="IPR001214">
    <property type="entry name" value="SET_dom"/>
</dbReference>
<keyword evidence="6" id="KW-0489">Methyltransferase</keyword>
<gene>
    <name evidence="15" type="ORF">CAMP_LOCUS18531</name>
</gene>
<keyword evidence="12" id="KW-0539">Nucleus</keyword>
<evidence type="ECO:0000256" key="1">
    <source>
        <dbReference type="ARBA" id="ARBA00004123"/>
    </source>
</evidence>
<feature type="region of interest" description="Disordered" evidence="13">
    <location>
        <begin position="319"/>
        <end position="371"/>
    </location>
</feature>
<keyword evidence="11" id="KW-0804">Transcription</keyword>
<evidence type="ECO:0000256" key="13">
    <source>
        <dbReference type="SAM" id="MobiDB-lite"/>
    </source>
</evidence>
<evidence type="ECO:0000256" key="9">
    <source>
        <dbReference type="ARBA" id="ARBA00022853"/>
    </source>
</evidence>
<name>A0A9P1J6N2_9PELO</name>
<feature type="compositionally biased region" description="Basic residues" evidence="13">
    <location>
        <begin position="345"/>
        <end position="361"/>
    </location>
</feature>
<dbReference type="GO" id="GO:0032259">
    <property type="term" value="P:methylation"/>
    <property type="evidence" value="ECO:0007669"/>
    <property type="project" value="UniProtKB-KW"/>
</dbReference>
<dbReference type="SMART" id="SM00317">
    <property type="entry name" value="SET"/>
    <property type="match status" value="1"/>
</dbReference>
<dbReference type="GO" id="GO:0140941">
    <property type="term" value="F:histone H4K20me methyltransferase activity"/>
    <property type="evidence" value="ECO:0007669"/>
    <property type="project" value="UniProtKB-EC"/>
</dbReference>
<evidence type="ECO:0000313" key="16">
    <source>
        <dbReference type="Proteomes" id="UP001152747"/>
    </source>
</evidence>
<dbReference type="OrthoDB" id="6627536at2759"/>
<keyword evidence="10" id="KW-0805">Transcription regulation</keyword>
<dbReference type="PANTHER" id="PTHR12977">
    <property type="entry name" value="SUPPRESSOR OF VARIEGATION 4-20-RELATED"/>
    <property type="match status" value="1"/>
</dbReference>
<proteinExistence type="predicted"/>
<keyword evidence="4" id="KW-0158">Chromosome</keyword>
<evidence type="ECO:0000256" key="3">
    <source>
        <dbReference type="ARBA" id="ARBA00012188"/>
    </source>
</evidence>
<dbReference type="InterPro" id="IPR039977">
    <property type="entry name" value="Suv4-20/Set9"/>
</dbReference>
<dbReference type="EMBL" id="CANHGI010000006">
    <property type="protein sequence ID" value="CAI5455894.1"/>
    <property type="molecule type" value="Genomic_DNA"/>
</dbReference>
<evidence type="ECO:0000256" key="11">
    <source>
        <dbReference type="ARBA" id="ARBA00023163"/>
    </source>
</evidence>
<dbReference type="PROSITE" id="PS50280">
    <property type="entry name" value="SET"/>
    <property type="match status" value="1"/>
</dbReference>
<protein>
    <recommendedName>
        <fullName evidence="3">[histone H4]-N-methyl-L-lysine(20) N-methyltransferase</fullName>
        <ecNumber evidence="3">2.1.1.362</ecNumber>
    </recommendedName>
</protein>
<evidence type="ECO:0000256" key="4">
    <source>
        <dbReference type="ARBA" id="ARBA00022454"/>
    </source>
</evidence>
<feature type="domain" description="SET" evidence="14">
    <location>
        <begin position="115"/>
        <end position="225"/>
    </location>
</feature>
<dbReference type="InterPro" id="IPR046341">
    <property type="entry name" value="SET_dom_sf"/>
</dbReference>
<evidence type="ECO:0000256" key="12">
    <source>
        <dbReference type="ARBA" id="ARBA00023242"/>
    </source>
</evidence>
<dbReference type="GO" id="GO:0005634">
    <property type="term" value="C:nucleus"/>
    <property type="evidence" value="ECO:0007669"/>
    <property type="project" value="UniProtKB-SubCell"/>
</dbReference>
<dbReference type="PROSITE" id="PS51570">
    <property type="entry name" value="SAM_MT43_SUVAR420_2"/>
    <property type="match status" value="1"/>
</dbReference>
<comment type="subcellular location">
    <subcellularLocation>
        <location evidence="2">Chromosome</location>
    </subcellularLocation>
    <subcellularLocation>
        <location evidence="1">Nucleus</location>
    </subcellularLocation>
</comment>
<dbReference type="FunFam" id="2.170.270.10:FF:000006">
    <property type="entry name" value="Histone-lysine N-methyltransferase"/>
    <property type="match status" value="1"/>
</dbReference>
<dbReference type="Pfam" id="PF00856">
    <property type="entry name" value="SET"/>
    <property type="match status" value="1"/>
</dbReference>
<keyword evidence="16" id="KW-1185">Reference proteome</keyword>
<dbReference type="SUPFAM" id="SSF82199">
    <property type="entry name" value="SET domain"/>
    <property type="match status" value="1"/>
</dbReference>
<keyword evidence="9" id="KW-0156">Chromatin regulator</keyword>
<dbReference type="Gene3D" id="1.10.10.1700">
    <property type="entry name" value="Histone-lysine N-methyltransferase"/>
    <property type="match status" value="1"/>
</dbReference>
<keyword evidence="8" id="KW-0949">S-adenosyl-L-methionine</keyword>
<evidence type="ECO:0000256" key="6">
    <source>
        <dbReference type="ARBA" id="ARBA00022603"/>
    </source>
</evidence>
<dbReference type="InterPro" id="IPR041938">
    <property type="entry name" value="Hist-Lys_N-MTase_N"/>
</dbReference>
<organism evidence="15 16">
    <name type="scientific">Caenorhabditis angaria</name>
    <dbReference type="NCBI Taxonomy" id="860376"/>
    <lineage>
        <taxon>Eukaryota</taxon>
        <taxon>Metazoa</taxon>
        <taxon>Ecdysozoa</taxon>
        <taxon>Nematoda</taxon>
        <taxon>Chromadorea</taxon>
        <taxon>Rhabditida</taxon>
        <taxon>Rhabditina</taxon>
        <taxon>Rhabditomorpha</taxon>
        <taxon>Rhabditoidea</taxon>
        <taxon>Rhabditidae</taxon>
        <taxon>Peloderinae</taxon>
        <taxon>Caenorhabditis</taxon>
    </lineage>
</organism>
<dbReference type="Gene3D" id="2.170.270.10">
    <property type="entry name" value="SET domain"/>
    <property type="match status" value="1"/>
</dbReference>
<evidence type="ECO:0000256" key="10">
    <source>
        <dbReference type="ARBA" id="ARBA00023015"/>
    </source>
</evidence>
<dbReference type="PANTHER" id="PTHR12977:SF4">
    <property type="entry name" value="HISTONE-LYSINE N-METHYLTRANSFERASE KMT5B"/>
    <property type="match status" value="1"/>
</dbReference>
<keyword evidence="7" id="KW-0808">Transferase</keyword>
<dbReference type="EC" id="2.1.1.362" evidence="3"/>
<evidence type="ECO:0000313" key="15">
    <source>
        <dbReference type="EMBL" id="CAI5455894.1"/>
    </source>
</evidence>
<keyword evidence="5" id="KW-0678">Repressor</keyword>
<sequence>MDDFSMKSRPMAIQELCDNDDFASSIIVDPVLGFKTHKMHQNYIAPSETTQLCCSQFIKKYNYDSDLNSTLNHIFSLDHVKQYVENLKPQESCNFRNHLIRFIMLFNIDSGFIVQPCHRYSAENCIGVKMIATRRWFKKDIIESLAGVIGEMSEEEEAKILKKDVNDFSVMFSTRKQKAQLWLGPASYINHDCNPNCRFVPTGETAIVQVIRELSPGDEITCFYGENFFGDNNERCECVTCEKNCKGVFMEKAGFSQEVFSNDTKEATKVCYALREKHSKSYKHFNYQRGEIMTLELDRIRAFEFAREMFDEMFQNIAMPEPEPDSENQNEDTPSPEFIKEPSPVKKHAALPKTTLRRRRSSQPAQQSVRFSKRIRGLRAESPEHCVISEILSSVIEQVSKTLS</sequence>
<evidence type="ECO:0000256" key="2">
    <source>
        <dbReference type="ARBA" id="ARBA00004286"/>
    </source>
</evidence>
<evidence type="ECO:0000259" key="14">
    <source>
        <dbReference type="PROSITE" id="PS50280"/>
    </source>
</evidence>
<evidence type="ECO:0000256" key="5">
    <source>
        <dbReference type="ARBA" id="ARBA00022491"/>
    </source>
</evidence>
<comment type="caution">
    <text evidence="15">The sequence shown here is derived from an EMBL/GenBank/DDBJ whole genome shotgun (WGS) entry which is preliminary data.</text>
</comment>
<accession>A0A9P1J6N2</accession>
<reference evidence="15" key="1">
    <citation type="submission" date="2022-11" db="EMBL/GenBank/DDBJ databases">
        <authorList>
            <person name="Kikuchi T."/>
        </authorList>
    </citation>
    <scope>NUCLEOTIDE SEQUENCE</scope>
    <source>
        <strain evidence="15">PS1010</strain>
    </source>
</reference>
<dbReference type="GO" id="GO:0005694">
    <property type="term" value="C:chromosome"/>
    <property type="evidence" value="ECO:0007669"/>
    <property type="project" value="UniProtKB-SubCell"/>
</dbReference>
<dbReference type="InterPro" id="IPR025790">
    <property type="entry name" value="Suv4-20_animal"/>
</dbReference>
<evidence type="ECO:0000256" key="8">
    <source>
        <dbReference type="ARBA" id="ARBA00022691"/>
    </source>
</evidence>
<evidence type="ECO:0000256" key="7">
    <source>
        <dbReference type="ARBA" id="ARBA00022679"/>
    </source>
</evidence>
<dbReference type="AlphaFoldDB" id="A0A9P1J6N2"/>
<dbReference type="Proteomes" id="UP001152747">
    <property type="component" value="Unassembled WGS sequence"/>
</dbReference>